<evidence type="ECO:0000313" key="1">
    <source>
        <dbReference type="EMBL" id="MBB6369409.1"/>
    </source>
</evidence>
<sequence>MDIQYLNILLKYPEIDGDTNKGMPESDIILLEQTYNKGNSFPKVLKELLFLAGNYCYALDYGIYDSQNEMQREERLELLDVYNLLISRSLFFICLASHGLPVFMFLDEGDNPPLNQLANNPVPEKYFNSVNGTLPMLIEGRIRNHIKGFNMF</sequence>
<proteinExistence type="predicted"/>
<dbReference type="Proteomes" id="UP000589738">
    <property type="component" value="Unassembled WGS sequence"/>
</dbReference>
<accession>A0A841NDI6</accession>
<keyword evidence="2" id="KW-1185">Reference proteome</keyword>
<evidence type="ECO:0000313" key="2">
    <source>
        <dbReference type="Proteomes" id="UP000589738"/>
    </source>
</evidence>
<comment type="caution">
    <text evidence="1">The sequence shown here is derived from an EMBL/GenBank/DDBJ whole genome shotgun (WGS) entry which is preliminary data.</text>
</comment>
<protein>
    <submittedName>
        <fullName evidence="1">Uncharacterized protein</fullName>
    </submittedName>
</protein>
<name>A0A841NDI6_9FLAO</name>
<organism evidence="1 2">
    <name type="scientific">Chryseobacterium shigense</name>
    <dbReference type="NCBI Taxonomy" id="297244"/>
    <lineage>
        <taxon>Bacteria</taxon>
        <taxon>Pseudomonadati</taxon>
        <taxon>Bacteroidota</taxon>
        <taxon>Flavobacteriia</taxon>
        <taxon>Flavobacteriales</taxon>
        <taxon>Weeksellaceae</taxon>
        <taxon>Chryseobacterium group</taxon>
        <taxon>Chryseobacterium</taxon>
    </lineage>
</organism>
<dbReference type="EMBL" id="JACHLC010000001">
    <property type="protein sequence ID" value="MBB6369409.1"/>
    <property type="molecule type" value="Genomic_DNA"/>
</dbReference>
<dbReference type="RefSeq" id="WP_184160873.1">
    <property type="nucleotide sequence ID" value="NZ_JACHLC010000001.1"/>
</dbReference>
<dbReference type="AlphaFoldDB" id="A0A841NDI6"/>
<reference evidence="1 2" key="1">
    <citation type="submission" date="2020-08" db="EMBL/GenBank/DDBJ databases">
        <title>Functional genomics of gut bacteria from endangered species of beetles.</title>
        <authorList>
            <person name="Carlos-Shanley C."/>
        </authorList>
    </citation>
    <scope>NUCLEOTIDE SEQUENCE [LARGE SCALE GENOMIC DNA]</scope>
    <source>
        <strain evidence="1 2">S00136</strain>
    </source>
</reference>
<gene>
    <name evidence="1" type="ORF">HNP36_000462</name>
</gene>